<feature type="compositionally biased region" description="Acidic residues" evidence="1">
    <location>
        <begin position="551"/>
        <end position="570"/>
    </location>
</feature>
<feature type="compositionally biased region" description="Polar residues" evidence="1">
    <location>
        <begin position="258"/>
        <end position="269"/>
    </location>
</feature>
<dbReference type="InterPro" id="IPR013154">
    <property type="entry name" value="ADH-like_N"/>
</dbReference>
<dbReference type="EMBL" id="JABELV010000088">
    <property type="protein sequence ID" value="KAG7531532.1"/>
    <property type="molecule type" value="Genomic_DNA"/>
</dbReference>
<feature type="compositionally biased region" description="Polar residues" evidence="1">
    <location>
        <begin position="642"/>
        <end position="656"/>
    </location>
</feature>
<comment type="caution">
    <text evidence="3">The sequence shown here is derived from an EMBL/GenBank/DDBJ whole genome shotgun (WGS) entry which is preliminary data.</text>
</comment>
<name>A0A8K0NSE3_9TREE</name>
<feature type="compositionally biased region" description="Low complexity" evidence="1">
    <location>
        <begin position="400"/>
        <end position="419"/>
    </location>
</feature>
<feature type="region of interest" description="Disordered" evidence="1">
    <location>
        <begin position="629"/>
        <end position="725"/>
    </location>
</feature>
<dbReference type="PANTHER" id="PTHR11695">
    <property type="entry name" value="ALCOHOL DEHYDROGENASE RELATED"/>
    <property type="match status" value="1"/>
</dbReference>
<feature type="compositionally biased region" description="Low complexity" evidence="1">
    <location>
        <begin position="691"/>
        <end position="706"/>
    </location>
</feature>
<feature type="compositionally biased region" description="Basic and acidic residues" evidence="1">
    <location>
        <begin position="31"/>
        <end position="53"/>
    </location>
</feature>
<dbReference type="PANTHER" id="PTHR11695:SF294">
    <property type="entry name" value="RETICULON-4-INTERACTING PROTEIN 1, MITOCHONDRIAL"/>
    <property type="match status" value="1"/>
</dbReference>
<dbReference type="Pfam" id="PF08240">
    <property type="entry name" value="ADH_N"/>
    <property type="match status" value="1"/>
</dbReference>
<feature type="compositionally biased region" description="Basic and acidic residues" evidence="1">
    <location>
        <begin position="441"/>
        <end position="454"/>
    </location>
</feature>
<feature type="compositionally biased region" description="Basic and acidic residues" evidence="1">
    <location>
        <begin position="776"/>
        <end position="788"/>
    </location>
</feature>
<feature type="region of interest" description="Disordered" evidence="1">
    <location>
        <begin position="886"/>
        <end position="905"/>
    </location>
</feature>
<evidence type="ECO:0000313" key="4">
    <source>
        <dbReference type="Proteomes" id="UP000812966"/>
    </source>
</evidence>
<dbReference type="Gene3D" id="3.90.180.10">
    <property type="entry name" value="Medium-chain alcohol dehydrogenases, catalytic domain"/>
    <property type="match status" value="1"/>
</dbReference>
<feature type="compositionally biased region" description="Polar residues" evidence="1">
    <location>
        <begin position="12"/>
        <end position="21"/>
    </location>
</feature>
<feature type="region of interest" description="Disordered" evidence="1">
    <location>
        <begin position="1"/>
        <end position="616"/>
    </location>
</feature>
<evidence type="ECO:0000256" key="1">
    <source>
        <dbReference type="SAM" id="MobiDB-lite"/>
    </source>
</evidence>
<dbReference type="GO" id="GO:0005739">
    <property type="term" value="C:mitochondrion"/>
    <property type="evidence" value="ECO:0007669"/>
    <property type="project" value="TreeGrafter"/>
</dbReference>
<protein>
    <recommendedName>
        <fullName evidence="2">Enoyl reductase (ER) domain-containing protein</fullName>
    </recommendedName>
</protein>
<sequence length="1317" mass="141478">MVLGFGKPSRKYATTQTSNYHPDTGYPVGQDESRIRREREERQRRYREEEQQGRSRGGYGYGQDSSSDDDDGAYQRRGEHVIGVNGRSGNRVKTIDHAFPPSSSSQQQRAPASNLQSTPFPTFRPKSSSSASALAVQSQVGKTGGKPKKVKKKTDVEKQFQAFSVLDLAPPAPGSTATATAGGGSNGAERKKTKKKKVVTAAPVAVQPEPMGREQVQGQDAATKTNGRSQLGATGERAQEQRSLGSDLDLGSEVDMGTTDSRSVSQASTDPYARAGPSKQAGVLQGQAQGSLGHANPLGSEDRSGFAQGSGSPSGSGYNSRSRSPSEYHLGSNGTRHPTHTGQYSNESTPPMSELGRPQSSVQRSYDAASPWTHGVEERPVSRMTYHRGVGSGSPARSRPTTPMLSTGTTRTRTTAMESTLERPRGGSRDESGSESDDDRSDVSEVKSKADKVRPIPGVSRSYKMVPRTGSGYGREYVHGEEREYGDDYRRDGEDDYSRDAQAEDDYATPEREKTEGNLMPPMLSIQPPTPLKEEQEESPLDVYGSRLEGVQEEETRDDDHAVEDEEAEDQFPARPTFRNNTSNGSSRTSSGSPHASVGTPPPPADPNQPAYLKWDQQSQRWIPIVGAATVQDPPVRRAESVVSSTSAYSQASAPVSTVPIYPQGRRSSLPAIQTSPSRLMRKGQAPGPSPLSRPSSPGHSRSPSLAGDSPIMLGPMIGGESSWGSRRMSIEPAYQLSPNTLTLLPEVQEPETSDSRRGQSEYARSRPPSRTASIRSERMTPRSEGLHRPSSSFSLAQSFRPNMGFPAGYDLNQRLSTFGPSASEVGDYDDDTDSRYGRGMHKPKARSIGGSSHYAGSVFEGSQYGGATQTWRRPEQLGRDAGLDTISARGDPVPLLGADGTGEDGRGGYNAMVLPMGAYKPSSDPTKTSSKLDGRVLGMPSSTMSSITLSGTAQGNIGRRLSLTGLSRPASTTPAHLLGDMPPPVSYSAHQAPPSKISSSQVLVQVYAVALDRFDFDMVREKTEHGSGAGKWVPGRSFVGRALEVGAEVRPITKGDMVMGLVDIKKSGTLAEFIVVDRRRLARTPVGSYLSLEQQACLPLLGVFAHRACMGITRGQRALIMNAHEGVGALVCQELSQLGAHVVAQVPVDVESSEDDAWDNGAREVVADDPVIMLNGQHESGFEIVLDTSGGRRIYDAARRVLRTNGVYVTLFGDDADHLASGPQVKSSLHALRRAFIKKDKKAISYVHLAPGGAEIDVSGQDTRDILEEPVMGRYQPKVGMVIPFERAPDAFSELAATVAGRSKEESGSIVVRLMN</sequence>
<dbReference type="InterPro" id="IPR020843">
    <property type="entry name" value="ER"/>
</dbReference>
<dbReference type="SMART" id="SM00829">
    <property type="entry name" value="PKS_ER"/>
    <property type="match status" value="1"/>
</dbReference>
<dbReference type="InterPro" id="IPR011032">
    <property type="entry name" value="GroES-like_sf"/>
</dbReference>
<gene>
    <name evidence="3" type="ORF">FFLO_04272</name>
</gene>
<feature type="compositionally biased region" description="Low complexity" evidence="1">
    <location>
        <begin position="127"/>
        <end position="141"/>
    </location>
</feature>
<feature type="compositionally biased region" description="Low complexity" evidence="1">
    <location>
        <begin position="98"/>
        <end position="113"/>
    </location>
</feature>
<feature type="compositionally biased region" description="Low complexity" evidence="1">
    <location>
        <begin position="309"/>
        <end position="325"/>
    </location>
</feature>
<feature type="compositionally biased region" description="Basic and acidic residues" evidence="1">
    <location>
        <begin position="476"/>
        <end position="502"/>
    </location>
</feature>
<organism evidence="3 4">
    <name type="scientific">Filobasidium floriforme</name>
    <dbReference type="NCBI Taxonomy" id="5210"/>
    <lineage>
        <taxon>Eukaryota</taxon>
        <taxon>Fungi</taxon>
        <taxon>Dikarya</taxon>
        <taxon>Basidiomycota</taxon>
        <taxon>Agaricomycotina</taxon>
        <taxon>Tremellomycetes</taxon>
        <taxon>Filobasidiales</taxon>
        <taxon>Filobasidiaceae</taxon>
        <taxon>Filobasidium</taxon>
    </lineage>
</organism>
<feature type="domain" description="Enoyl reductase (ER)" evidence="2">
    <location>
        <begin position="980"/>
        <end position="1313"/>
    </location>
</feature>
<feature type="compositionally biased region" description="Polar residues" evidence="1">
    <location>
        <begin position="216"/>
        <end position="232"/>
    </location>
</feature>
<feature type="compositionally biased region" description="Basic and acidic residues" evidence="1">
    <location>
        <begin position="420"/>
        <end position="432"/>
    </location>
</feature>
<dbReference type="SUPFAM" id="SSF51735">
    <property type="entry name" value="NAD(P)-binding Rossmann-fold domains"/>
    <property type="match status" value="1"/>
</dbReference>
<accession>A0A8K0NSE3</accession>
<dbReference type="GO" id="GO:0016491">
    <property type="term" value="F:oxidoreductase activity"/>
    <property type="evidence" value="ECO:0007669"/>
    <property type="project" value="InterPro"/>
</dbReference>
<evidence type="ECO:0000313" key="3">
    <source>
        <dbReference type="EMBL" id="KAG7531532.1"/>
    </source>
</evidence>
<dbReference type="SUPFAM" id="SSF50129">
    <property type="entry name" value="GroES-like"/>
    <property type="match status" value="1"/>
</dbReference>
<dbReference type="Gene3D" id="3.40.50.720">
    <property type="entry name" value="NAD(P)-binding Rossmann-like Domain"/>
    <property type="match status" value="1"/>
</dbReference>
<dbReference type="InterPro" id="IPR050700">
    <property type="entry name" value="YIM1/Zinc_Alcohol_DH_Fams"/>
</dbReference>
<reference evidence="3" key="1">
    <citation type="submission" date="2020-04" db="EMBL/GenBank/DDBJ databases">
        <title>Analysis of mating type loci in Filobasidium floriforme.</title>
        <authorList>
            <person name="Nowrousian M."/>
        </authorList>
    </citation>
    <scope>NUCLEOTIDE SEQUENCE</scope>
    <source>
        <strain evidence="3">CBS 6242</strain>
    </source>
</reference>
<feature type="compositionally biased region" description="Low complexity" evidence="1">
    <location>
        <begin position="579"/>
        <end position="593"/>
    </location>
</feature>
<dbReference type="Proteomes" id="UP000812966">
    <property type="component" value="Unassembled WGS sequence"/>
</dbReference>
<feature type="region of interest" description="Disordered" evidence="1">
    <location>
        <begin position="746"/>
        <end position="796"/>
    </location>
</feature>
<feature type="compositionally biased region" description="Polar residues" evidence="1">
    <location>
        <begin position="332"/>
        <end position="351"/>
    </location>
</feature>
<feature type="region of interest" description="Disordered" evidence="1">
    <location>
        <begin position="823"/>
        <end position="850"/>
    </location>
</feature>
<evidence type="ECO:0000259" key="2">
    <source>
        <dbReference type="SMART" id="SM00829"/>
    </source>
</evidence>
<keyword evidence="4" id="KW-1185">Reference proteome</keyword>
<proteinExistence type="predicted"/>
<dbReference type="InterPro" id="IPR036291">
    <property type="entry name" value="NAD(P)-bd_dom_sf"/>
</dbReference>